<organism evidence="1">
    <name type="scientific">Rhizophagus irregularis (strain DAOM 181602 / DAOM 197198 / MUCL 43194)</name>
    <name type="common">Arbuscular mycorrhizal fungus</name>
    <name type="synonym">Glomus intraradices</name>
    <dbReference type="NCBI Taxonomy" id="747089"/>
    <lineage>
        <taxon>Eukaryota</taxon>
        <taxon>Fungi</taxon>
        <taxon>Fungi incertae sedis</taxon>
        <taxon>Mucoromycota</taxon>
        <taxon>Glomeromycotina</taxon>
        <taxon>Glomeromycetes</taxon>
        <taxon>Glomerales</taxon>
        <taxon>Glomeraceae</taxon>
        <taxon>Rhizophagus</taxon>
    </lineage>
</organism>
<evidence type="ECO:0000313" key="1">
    <source>
        <dbReference type="EMBL" id="ESA22795.1"/>
    </source>
</evidence>
<accession>U9UQX7</accession>
<sequence length="105" mass="12386">MKTGFNASSTRPKRERPIINSIRSENKKIWNIKDMEQTQVDEKYEDATDTSKVQNIAKISKNMILHGSFDEFGFNAEMLHNKYQKLKSNIWVSSIWLEQKYSLEQ</sequence>
<reference evidence="1" key="1">
    <citation type="submission" date="2013-07" db="EMBL/GenBank/DDBJ databases">
        <title>The genome of an arbuscular mycorrhizal fungus provides insights into the evolution of the oldest plant symbiosis.</title>
        <authorList>
            <consortium name="DOE Joint Genome Institute"/>
            <person name="Tisserant E."/>
            <person name="Malbreil M."/>
            <person name="Kuo A."/>
            <person name="Kohler A."/>
            <person name="Symeonidi A."/>
            <person name="Balestrini R."/>
            <person name="Charron P."/>
            <person name="Duensing N."/>
            <person name="Frei-dit-Frey N."/>
            <person name="Gianinazzi-Pearson V."/>
            <person name="Gilbert B."/>
            <person name="Handa Y."/>
            <person name="Hijri M."/>
            <person name="Kaul R."/>
            <person name="Kawaguchi M."/>
            <person name="Krajinski F."/>
            <person name="Lammers P."/>
            <person name="Lapierre D."/>
            <person name="Masclaux F.G."/>
            <person name="Murat C."/>
            <person name="Morin E."/>
            <person name="Ndikumana S."/>
            <person name="Pagni M."/>
            <person name="Petitpierre D."/>
            <person name="Requena N."/>
            <person name="Rosikiewicz P."/>
            <person name="Riley R."/>
            <person name="Saito K."/>
            <person name="San Clemente H."/>
            <person name="Shapiro H."/>
            <person name="van Tuinen D."/>
            <person name="Becard G."/>
            <person name="Bonfante P."/>
            <person name="Paszkowski U."/>
            <person name="Shachar-Hill Y."/>
            <person name="Young J.P."/>
            <person name="Sanders I.R."/>
            <person name="Henrissat B."/>
            <person name="Rensing S.A."/>
            <person name="Grigoriev I.V."/>
            <person name="Corradi N."/>
            <person name="Roux C."/>
            <person name="Martin F."/>
        </authorList>
    </citation>
    <scope>NUCLEOTIDE SEQUENCE</scope>
    <source>
        <strain evidence="1">DAOM 197198</strain>
    </source>
</reference>
<dbReference type="HOGENOM" id="CLU_2237988_0_0_1"/>
<name>U9UQX7_RHIID</name>
<gene>
    <name evidence="1" type="ORF">GLOINDRAFT_83891</name>
</gene>
<protein>
    <submittedName>
        <fullName evidence="1">Uncharacterized protein</fullName>
    </submittedName>
</protein>
<dbReference type="AlphaFoldDB" id="U9UQX7"/>
<proteinExistence type="predicted"/>
<dbReference type="EMBL" id="KI275280">
    <property type="protein sequence ID" value="ESA22795.1"/>
    <property type="molecule type" value="Genomic_DNA"/>
</dbReference>